<dbReference type="InterPro" id="IPR011009">
    <property type="entry name" value="Kinase-like_dom_sf"/>
</dbReference>
<dbReference type="Gene3D" id="1.10.510.10">
    <property type="entry name" value="Transferase(Phosphotransferase) domain 1"/>
    <property type="match status" value="1"/>
</dbReference>
<dbReference type="SMART" id="SM00220">
    <property type="entry name" value="S_TKc"/>
    <property type="match status" value="1"/>
</dbReference>
<keyword evidence="6" id="KW-0067">ATP-binding</keyword>
<evidence type="ECO:0000256" key="1">
    <source>
        <dbReference type="ARBA" id="ARBA00012513"/>
    </source>
</evidence>
<dbReference type="Pfam" id="PF00069">
    <property type="entry name" value="Pkinase"/>
    <property type="match status" value="1"/>
</dbReference>
<evidence type="ECO:0000256" key="2">
    <source>
        <dbReference type="ARBA" id="ARBA00022527"/>
    </source>
</evidence>
<evidence type="ECO:0000259" key="9">
    <source>
        <dbReference type="PROSITE" id="PS50011"/>
    </source>
</evidence>
<keyword evidence="5" id="KW-0418">Kinase</keyword>
<proteinExistence type="predicted"/>
<keyword evidence="2" id="KW-0723">Serine/threonine-protein kinase</keyword>
<dbReference type="InterPro" id="IPR053235">
    <property type="entry name" value="Ser_Thr_kinase"/>
</dbReference>
<organism evidence="10 11">
    <name type="scientific">Colletotrichum tamarilloi</name>
    <dbReference type="NCBI Taxonomy" id="1209934"/>
    <lineage>
        <taxon>Eukaryota</taxon>
        <taxon>Fungi</taxon>
        <taxon>Dikarya</taxon>
        <taxon>Ascomycota</taxon>
        <taxon>Pezizomycotina</taxon>
        <taxon>Sordariomycetes</taxon>
        <taxon>Hypocreomycetidae</taxon>
        <taxon>Glomerellales</taxon>
        <taxon>Glomerellaceae</taxon>
        <taxon>Colletotrichum</taxon>
        <taxon>Colletotrichum acutatum species complex</taxon>
    </lineage>
</organism>
<evidence type="ECO:0000256" key="7">
    <source>
        <dbReference type="ARBA" id="ARBA00047899"/>
    </source>
</evidence>
<gene>
    <name evidence="10" type="ORF">CTAM01_16891</name>
</gene>
<evidence type="ECO:0000256" key="8">
    <source>
        <dbReference type="ARBA" id="ARBA00048679"/>
    </source>
</evidence>
<sequence length="302" mass="33733">MSASLRVPFGSLTVERLVARGAGGQVFIISKHVVFKCPTNFNNPASDQADEIVESAGRIANEKLTHTLLMEHPHTNIVRCILCIPEGFFMERVETTLQARIDHQSVRNAPGTYAKARWITQIASALSWLEELGRVHGDLRPSNILLTADDNVRLADFDASVKVGEQLLVASEPFCKLDKYFKLPNAGPISEQFAFASCVYMIRFGHIPLSELDAPDRVRSFINHKYPSTDEDKEFGCVILSCWNGEYDSISAVYNEIKSRCEAESVSNILADSTHDMSSLLTECEQFLANEEQRKQNYSLGL</sequence>
<dbReference type="Proteomes" id="UP001227543">
    <property type="component" value="Unassembled WGS sequence"/>
</dbReference>
<evidence type="ECO:0000256" key="3">
    <source>
        <dbReference type="ARBA" id="ARBA00022679"/>
    </source>
</evidence>
<feature type="domain" description="Protein kinase" evidence="9">
    <location>
        <begin position="12"/>
        <end position="302"/>
    </location>
</feature>
<dbReference type="PROSITE" id="PS50011">
    <property type="entry name" value="PROTEIN_KINASE_DOM"/>
    <property type="match status" value="1"/>
</dbReference>
<reference evidence="10 11" key="1">
    <citation type="submission" date="2016-10" db="EMBL/GenBank/DDBJ databases">
        <title>The genome sequence of Colletotrichum fioriniae PJ7.</title>
        <authorList>
            <person name="Baroncelli R."/>
        </authorList>
    </citation>
    <scope>NUCLEOTIDE SEQUENCE [LARGE SCALE GENOMIC DNA]</scope>
    <source>
        <strain evidence="10 11">Tom-12</strain>
    </source>
</reference>
<comment type="catalytic activity">
    <reaction evidence="8">
        <text>L-seryl-[protein] + ATP = O-phospho-L-seryl-[protein] + ADP + H(+)</text>
        <dbReference type="Rhea" id="RHEA:17989"/>
        <dbReference type="Rhea" id="RHEA-COMP:9863"/>
        <dbReference type="Rhea" id="RHEA-COMP:11604"/>
        <dbReference type="ChEBI" id="CHEBI:15378"/>
        <dbReference type="ChEBI" id="CHEBI:29999"/>
        <dbReference type="ChEBI" id="CHEBI:30616"/>
        <dbReference type="ChEBI" id="CHEBI:83421"/>
        <dbReference type="ChEBI" id="CHEBI:456216"/>
        <dbReference type="EC" id="2.7.11.1"/>
    </reaction>
</comment>
<dbReference type="EC" id="2.7.11.1" evidence="1"/>
<evidence type="ECO:0000313" key="11">
    <source>
        <dbReference type="Proteomes" id="UP001227543"/>
    </source>
</evidence>
<protein>
    <recommendedName>
        <fullName evidence="1">non-specific serine/threonine protein kinase</fullName>
        <ecNumber evidence="1">2.7.11.1</ecNumber>
    </recommendedName>
</protein>
<accession>A0ABQ9QH74</accession>
<evidence type="ECO:0000256" key="6">
    <source>
        <dbReference type="ARBA" id="ARBA00022840"/>
    </source>
</evidence>
<evidence type="ECO:0000313" key="10">
    <source>
        <dbReference type="EMBL" id="KAK1470227.1"/>
    </source>
</evidence>
<dbReference type="EMBL" id="MLFU01000279">
    <property type="protein sequence ID" value="KAK1470227.1"/>
    <property type="molecule type" value="Genomic_DNA"/>
</dbReference>
<comment type="caution">
    <text evidence="10">The sequence shown here is derived from an EMBL/GenBank/DDBJ whole genome shotgun (WGS) entry which is preliminary data.</text>
</comment>
<dbReference type="InterPro" id="IPR000719">
    <property type="entry name" value="Prot_kinase_dom"/>
</dbReference>
<name>A0ABQ9QH74_9PEZI</name>
<keyword evidence="3" id="KW-0808">Transferase</keyword>
<dbReference type="SUPFAM" id="SSF56112">
    <property type="entry name" value="Protein kinase-like (PK-like)"/>
    <property type="match status" value="1"/>
</dbReference>
<comment type="catalytic activity">
    <reaction evidence="7">
        <text>L-threonyl-[protein] + ATP = O-phospho-L-threonyl-[protein] + ADP + H(+)</text>
        <dbReference type="Rhea" id="RHEA:46608"/>
        <dbReference type="Rhea" id="RHEA-COMP:11060"/>
        <dbReference type="Rhea" id="RHEA-COMP:11605"/>
        <dbReference type="ChEBI" id="CHEBI:15378"/>
        <dbReference type="ChEBI" id="CHEBI:30013"/>
        <dbReference type="ChEBI" id="CHEBI:30616"/>
        <dbReference type="ChEBI" id="CHEBI:61977"/>
        <dbReference type="ChEBI" id="CHEBI:456216"/>
        <dbReference type="EC" id="2.7.11.1"/>
    </reaction>
</comment>
<keyword evidence="11" id="KW-1185">Reference proteome</keyword>
<dbReference type="GeneID" id="85417121"/>
<dbReference type="PANTHER" id="PTHR24361">
    <property type="entry name" value="MITOGEN-ACTIVATED KINASE KINASE KINASE"/>
    <property type="match status" value="1"/>
</dbReference>
<evidence type="ECO:0000256" key="5">
    <source>
        <dbReference type="ARBA" id="ARBA00022777"/>
    </source>
</evidence>
<evidence type="ECO:0000256" key="4">
    <source>
        <dbReference type="ARBA" id="ARBA00022741"/>
    </source>
</evidence>
<dbReference type="PANTHER" id="PTHR24361:SF433">
    <property type="entry name" value="PROTEIN KINASE DOMAIN-CONTAINING PROTEIN"/>
    <property type="match status" value="1"/>
</dbReference>
<dbReference type="RefSeq" id="XP_060372531.1">
    <property type="nucleotide sequence ID" value="XM_060532883.1"/>
</dbReference>
<keyword evidence="4" id="KW-0547">Nucleotide-binding</keyword>